<evidence type="ECO:0000313" key="3">
    <source>
        <dbReference type="Proteomes" id="UP000324222"/>
    </source>
</evidence>
<gene>
    <name evidence="2" type="ORF">E2C01_041255</name>
</gene>
<comment type="caution">
    <text evidence="2">The sequence shown here is derived from an EMBL/GenBank/DDBJ whole genome shotgun (WGS) entry which is preliminary data.</text>
</comment>
<proteinExistence type="predicted"/>
<keyword evidence="3" id="KW-1185">Reference proteome</keyword>
<dbReference type="AlphaFoldDB" id="A0A5B7FPX6"/>
<organism evidence="2 3">
    <name type="scientific">Portunus trituberculatus</name>
    <name type="common">Swimming crab</name>
    <name type="synonym">Neptunus trituberculatus</name>
    <dbReference type="NCBI Taxonomy" id="210409"/>
    <lineage>
        <taxon>Eukaryota</taxon>
        <taxon>Metazoa</taxon>
        <taxon>Ecdysozoa</taxon>
        <taxon>Arthropoda</taxon>
        <taxon>Crustacea</taxon>
        <taxon>Multicrustacea</taxon>
        <taxon>Malacostraca</taxon>
        <taxon>Eumalacostraca</taxon>
        <taxon>Eucarida</taxon>
        <taxon>Decapoda</taxon>
        <taxon>Pleocyemata</taxon>
        <taxon>Brachyura</taxon>
        <taxon>Eubrachyura</taxon>
        <taxon>Portunoidea</taxon>
        <taxon>Portunidae</taxon>
        <taxon>Portuninae</taxon>
        <taxon>Portunus</taxon>
    </lineage>
</organism>
<feature type="compositionally biased region" description="Basic and acidic residues" evidence="1">
    <location>
        <begin position="9"/>
        <end position="45"/>
    </location>
</feature>
<feature type="region of interest" description="Disordered" evidence="1">
    <location>
        <begin position="1"/>
        <end position="51"/>
    </location>
</feature>
<sequence length="80" mass="9084">MIRSTNKNTKKEEERKIDGGQEGRRSAKKEEEDKRKEWGTGEEARGPGAREVNRLIAQGKVDVDRCAQVSSYANLTQNTY</sequence>
<dbReference type="Proteomes" id="UP000324222">
    <property type="component" value="Unassembled WGS sequence"/>
</dbReference>
<name>A0A5B7FPX6_PORTR</name>
<accession>A0A5B7FPX6</accession>
<reference evidence="2 3" key="1">
    <citation type="submission" date="2019-05" db="EMBL/GenBank/DDBJ databases">
        <title>Another draft genome of Portunus trituberculatus and its Hox gene families provides insights of decapod evolution.</title>
        <authorList>
            <person name="Jeong J.-H."/>
            <person name="Song I."/>
            <person name="Kim S."/>
            <person name="Choi T."/>
            <person name="Kim D."/>
            <person name="Ryu S."/>
            <person name="Kim W."/>
        </authorList>
    </citation>
    <scope>NUCLEOTIDE SEQUENCE [LARGE SCALE GENOMIC DNA]</scope>
    <source>
        <tissue evidence="2">Muscle</tissue>
    </source>
</reference>
<evidence type="ECO:0000256" key="1">
    <source>
        <dbReference type="SAM" id="MobiDB-lite"/>
    </source>
</evidence>
<evidence type="ECO:0000313" key="2">
    <source>
        <dbReference type="EMBL" id="MPC47506.1"/>
    </source>
</evidence>
<dbReference type="EMBL" id="VSRR010007776">
    <property type="protein sequence ID" value="MPC47506.1"/>
    <property type="molecule type" value="Genomic_DNA"/>
</dbReference>
<protein>
    <submittedName>
        <fullName evidence="2">Uncharacterized protein</fullName>
    </submittedName>
</protein>